<evidence type="ECO:0000313" key="1">
    <source>
        <dbReference type="EMBL" id="KAJ4437062.1"/>
    </source>
</evidence>
<evidence type="ECO:0000313" key="2">
    <source>
        <dbReference type="Proteomes" id="UP001148838"/>
    </source>
</evidence>
<gene>
    <name evidence="1" type="ORF">ANN_17197</name>
</gene>
<evidence type="ECO:0008006" key="3">
    <source>
        <dbReference type="Google" id="ProtNLM"/>
    </source>
</evidence>
<dbReference type="Proteomes" id="UP001148838">
    <property type="component" value="Unassembled WGS sequence"/>
</dbReference>
<accession>A0ABQ8STP1</accession>
<sequence>MSPGSSTESYPAFARIGLRENLGKNLNQEWADAGLKVYDVTLRSESALNMTERIKTKSSTPSCSEMNGKKWGRKRVSLKPSLIQTSTRTRLYQIIARPVLCYGSEAWAIRTKDESRLTACEMRFMRRTAGYTKWDRKKNEDILQELNVSSILDYISRYQLNCKERVSRMVSSRIPKAIMKYRRNGKRSLGRPMKRWQENRFSRP</sequence>
<dbReference type="PANTHER" id="PTHR47027:SF20">
    <property type="entry name" value="REVERSE TRANSCRIPTASE-LIKE PROTEIN WITH RNA-DIRECTED DNA POLYMERASE DOMAIN"/>
    <property type="match status" value="1"/>
</dbReference>
<keyword evidence="2" id="KW-1185">Reference proteome</keyword>
<organism evidence="1 2">
    <name type="scientific">Periplaneta americana</name>
    <name type="common">American cockroach</name>
    <name type="synonym">Blatta americana</name>
    <dbReference type="NCBI Taxonomy" id="6978"/>
    <lineage>
        <taxon>Eukaryota</taxon>
        <taxon>Metazoa</taxon>
        <taxon>Ecdysozoa</taxon>
        <taxon>Arthropoda</taxon>
        <taxon>Hexapoda</taxon>
        <taxon>Insecta</taxon>
        <taxon>Pterygota</taxon>
        <taxon>Neoptera</taxon>
        <taxon>Polyneoptera</taxon>
        <taxon>Dictyoptera</taxon>
        <taxon>Blattodea</taxon>
        <taxon>Blattoidea</taxon>
        <taxon>Blattidae</taxon>
        <taxon>Blattinae</taxon>
        <taxon>Periplaneta</taxon>
    </lineage>
</organism>
<protein>
    <recommendedName>
        <fullName evidence="3">Endonuclease-reverse transcriptase</fullName>
    </recommendedName>
</protein>
<dbReference type="EMBL" id="JAJSOF020000021">
    <property type="protein sequence ID" value="KAJ4437062.1"/>
    <property type="molecule type" value="Genomic_DNA"/>
</dbReference>
<proteinExistence type="predicted"/>
<reference evidence="1 2" key="1">
    <citation type="journal article" date="2022" name="Allergy">
        <title>Genome assembly and annotation of Periplaneta americana reveal a comprehensive cockroach allergen profile.</title>
        <authorList>
            <person name="Wang L."/>
            <person name="Xiong Q."/>
            <person name="Saelim N."/>
            <person name="Wang L."/>
            <person name="Nong W."/>
            <person name="Wan A.T."/>
            <person name="Shi M."/>
            <person name="Liu X."/>
            <person name="Cao Q."/>
            <person name="Hui J.H.L."/>
            <person name="Sookrung N."/>
            <person name="Leung T.F."/>
            <person name="Tungtrongchitr A."/>
            <person name="Tsui S.K.W."/>
        </authorList>
    </citation>
    <scope>NUCLEOTIDE SEQUENCE [LARGE SCALE GENOMIC DNA]</scope>
    <source>
        <strain evidence="1">PWHHKU_190912</strain>
    </source>
</reference>
<name>A0ABQ8STP1_PERAM</name>
<dbReference type="PANTHER" id="PTHR47027">
    <property type="entry name" value="REVERSE TRANSCRIPTASE DOMAIN-CONTAINING PROTEIN"/>
    <property type="match status" value="1"/>
</dbReference>
<comment type="caution">
    <text evidence="1">The sequence shown here is derived from an EMBL/GenBank/DDBJ whole genome shotgun (WGS) entry which is preliminary data.</text>
</comment>